<feature type="transmembrane region" description="Helical" evidence="5">
    <location>
        <begin position="12"/>
        <end position="35"/>
    </location>
</feature>
<dbReference type="Proteomes" id="UP001589733">
    <property type="component" value="Unassembled WGS sequence"/>
</dbReference>
<evidence type="ECO:0000313" key="7">
    <source>
        <dbReference type="Proteomes" id="UP001589733"/>
    </source>
</evidence>
<dbReference type="Pfam" id="PF07963">
    <property type="entry name" value="N_methyl"/>
    <property type="match status" value="1"/>
</dbReference>
<reference evidence="6 7" key="1">
    <citation type="submission" date="2024-09" db="EMBL/GenBank/DDBJ databases">
        <authorList>
            <person name="Sun Q."/>
            <person name="Mori K."/>
        </authorList>
    </citation>
    <scope>NUCLEOTIDE SEQUENCE [LARGE SCALE GENOMIC DNA]</scope>
    <source>
        <strain evidence="6 7">JCM 13503</strain>
    </source>
</reference>
<accession>A0ABV6B436</accession>
<sequence>MSKFKHVQQGFSLVELLVTMAILGIIIGVMLTAIASNTQLNSKTEQTAQATVAAQQVLDDTRTSDPSTLPLSGADPVDIVNVGGRDYKVTLRYCVPTPNYCSGNARQIQATVEYGGKPLFTVETVFTNVNSTVANN</sequence>
<dbReference type="EMBL" id="JBHLYR010000045">
    <property type="protein sequence ID" value="MFB9993201.1"/>
    <property type="molecule type" value="Genomic_DNA"/>
</dbReference>
<evidence type="ECO:0000313" key="6">
    <source>
        <dbReference type="EMBL" id="MFB9993201.1"/>
    </source>
</evidence>
<dbReference type="Gene3D" id="3.30.700.10">
    <property type="entry name" value="Glycoprotein, Type 4 Pilin"/>
    <property type="match status" value="1"/>
</dbReference>
<keyword evidence="5" id="KW-1133">Transmembrane helix</keyword>
<protein>
    <submittedName>
        <fullName evidence="6">Prepilin-type N-terminal cleavage/methylation domain-containing protein</fullName>
    </submittedName>
</protein>
<gene>
    <name evidence="6" type="ORF">ACFFLM_14610</name>
</gene>
<dbReference type="PROSITE" id="PS00409">
    <property type="entry name" value="PROKAR_NTER_METHYL"/>
    <property type="match status" value="1"/>
</dbReference>
<dbReference type="InterPro" id="IPR045584">
    <property type="entry name" value="Pilin-like"/>
</dbReference>
<name>A0ABV6B436_9DEIO</name>
<keyword evidence="4" id="KW-0998">Cell outer membrane</keyword>
<dbReference type="NCBIfam" id="TIGR02532">
    <property type="entry name" value="IV_pilin_GFxxxE"/>
    <property type="match status" value="1"/>
</dbReference>
<proteinExistence type="predicted"/>
<organism evidence="6 7">
    <name type="scientific">Deinococcus oregonensis</name>
    <dbReference type="NCBI Taxonomy" id="1805970"/>
    <lineage>
        <taxon>Bacteria</taxon>
        <taxon>Thermotogati</taxon>
        <taxon>Deinococcota</taxon>
        <taxon>Deinococci</taxon>
        <taxon>Deinococcales</taxon>
        <taxon>Deinococcaceae</taxon>
        <taxon>Deinococcus</taxon>
    </lineage>
</organism>
<evidence type="ECO:0000256" key="3">
    <source>
        <dbReference type="ARBA" id="ARBA00022764"/>
    </source>
</evidence>
<evidence type="ECO:0000256" key="2">
    <source>
        <dbReference type="ARBA" id="ARBA00004418"/>
    </source>
</evidence>
<comment type="subcellular location">
    <subcellularLocation>
        <location evidence="1">Cell outer membrane</location>
        <topology evidence="1">Single-pass membrane protein</topology>
    </subcellularLocation>
    <subcellularLocation>
        <location evidence="2">Periplasm</location>
    </subcellularLocation>
</comment>
<keyword evidence="7" id="KW-1185">Reference proteome</keyword>
<comment type="caution">
    <text evidence="6">The sequence shown here is derived from an EMBL/GenBank/DDBJ whole genome shotgun (WGS) entry which is preliminary data.</text>
</comment>
<keyword evidence="3" id="KW-0574">Periplasm</keyword>
<evidence type="ECO:0000256" key="5">
    <source>
        <dbReference type="SAM" id="Phobius"/>
    </source>
</evidence>
<dbReference type="SUPFAM" id="SSF54523">
    <property type="entry name" value="Pili subunits"/>
    <property type="match status" value="1"/>
</dbReference>
<evidence type="ECO:0000256" key="1">
    <source>
        <dbReference type="ARBA" id="ARBA00004203"/>
    </source>
</evidence>
<evidence type="ECO:0000256" key="4">
    <source>
        <dbReference type="ARBA" id="ARBA00023237"/>
    </source>
</evidence>
<keyword evidence="5" id="KW-0812">Transmembrane</keyword>
<keyword evidence="5" id="KW-0472">Membrane</keyword>
<dbReference type="RefSeq" id="WP_380011559.1">
    <property type="nucleotide sequence ID" value="NZ_JBHLYR010000045.1"/>
</dbReference>
<dbReference type="InterPro" id="IPR012902">
    <property type="entry name" value="N_methyl_site"/>
</dbReference>